<protein>
    <submittedName>
        <fullName evidence="1">Glycosyltransferase Family 1 protein</fullName>
    </submittedName>
</protein>
<evidence type="ECO:0000313" key="2">
    <source>
        <dbReference type="Proteomes" id="UP000266673"/>
    </source>
</evidence>
<dbReference type="Proteomes" id="UP000266673">
    <property type="component" value="Unassembled WGS sequence"/>
</dbReference>
<dbReference type="OrthoDB" id="5835829at2759"/>
<dbReference type="Gene3D" id="3.40.50.2000">
    <property type="entry name" value="Glycogen Phosphorylase B"/>
    <property type="match status" value="1"/>
</dbReference>
<evidence type="ECO:0000313" key="1">
    <source>
        <dbReference type="EMBL" id="RIB17404.1"/>
    </source>
</evidence>
<name>A0A397V4D1_9GLOM</name>
<accession>A0A397V4D1</accession>
<dbReference type="SUPFAM" id="SSF53756">
    <property type="entry name" value="UDP-Glycosyltransferase/glycogen phosphorylase"/>
    <property type="match status" value="1"/>
</dbReference>
<dbReference type="AlphaFoldDB" id="A0A397V4D1"/>
<keyword evidence="1" id="KW-0808">Transferase</keyword>
<organism evidence="1 2">
    <name type="scientific">Gigaspora rosea</name>
    <dbReference type="NCBI Taxonomy" id="44941"/>
    <lineage>
        <taxon>Eukaryota</taxon>
        <taxon>Fungi</taxon>
        <taxon>Fungi incertae sedis</taxon>
        <taxon>Mucoromycota</taxon>
        <taxon>Glomeromycotina</taxon>
        <taxon>Glomeromycetes</taxon>
        <taxon>Diversisporales</taxon>
        <taxon>Gigasporaceae</taxon>
        <taxon>Gigaspora</taxon>
    </lineage>
</organism>
<dbReference type="GO" id="GO:0016740">
    <property type="term" value="F:transferase activity"/>
    <property type="evidence" value="ECO:0007669"/>
    <property type="project" value="UniProtKB-KW"/>
</dbReference>
<proteinExistence type="predicted"/>
<keyword evidence="2" id="KW-1185">Reference proteome</keyword>
<gene>
    <name evidence="1" type="ORF">C2G38_2187355</name>
</gene>
<dbReference type="EMBL" id="QKWP01000607">
    <property type="protein sequence ID" value="RIB17404.1"/>
    <property type="molecule type" value="Genomic_DNA"/>
</dbReference>
<sequence length="183" mass="21212">MKNLFRCITKYNVGVCYDLVLYNPRCPKKNNEFIQRELDLDKSDTPKNILIGSVLGGRSHLNPMLEIGKILMDRGYKVTLMAPGNFTAKSTSYRSIPQIITDIAHEELDRISYNEYNINNWPKEIRLVDRGYTKYLKNYLQANKEIKPDLFFCNYFANEACFDLALKLKKPVVDFASGTICEY</sequence>
<comment type="caution">
    <text evidence="1">The sequence shown here is derived from an EMBL/GenBank/DDBJ whole genome shotgun (WGS) entry which is preliminary data.</text>
</comment>
<reference evidence="1 2" key="1">
    <citation type="submission" date="2018-06" db="EMBL/GenBank/DDBJ databases">
        <title>Comparative genomics reveals the genomic features of Rhizophagus irregularis, R. cerebriforme, R. diaphanum and Gigaspora rosea, and their symbiotic lifestyle signature.</title>
        <authorList>
            <person name="Morin E."/>
            <person name="San Clemente H."/>
            <person name="Chen E.C.H."/>
            <person name="De La Providencia I."/>
            <person name="Hainaut M."/>
            <person name="Kuo A."/>
            <person name="Kohler A."/>
            <person name="Murat C."/>
            <person name="Tang N."/>
            <person name="Roy S."/>
            <person name="Loubradou J."/>
            <person name="Henrissat B."/>
            <person name="Grigoriev I.V."/>
            <person name="Corradi N."/>
            <person name="Roux C."/>
            <person name="Martin F.M."/>
        </authorList>
    </citation>
    <scope>NUCLEOTIDE SEQUENCE [LARGE SCALE GENOMIC DNA]</scope>
    <source>
        <strain evidence="1 2">DAOM 194757</strain>
    </source>
</reference>